<name>A0A6G8F2E0_9PROT</name>
<sequence length="115" mass="13166">MLTRLSLESLLLRNKTMPNENFIESIVYFGSQSVTGQIIYQLNGRTIKLEIKSDSFAVQSYAKVCVFDGTVWNDLYAILYSLMQTPHELFYSPRFCGRDYKNLTGAAQSCFTIKL</sequence>
<organism evidence="1">
    <name type="scientific">uncultured Alphaproteobacteria bacterium</name>
    <dbReference type="NCBI Taxonomy" id="91750"/>
    <lineage>
        <taxon>Bacteria</taxon>
        <taxon>Pseudomonadati</taxon>
        <taxon>Pseudomonadota</taxon>
        <taxon>Alphaproteobacteria</taxon>
        <taxon>environmental samples</taxon>
    </lineage>
</organism>
<dbReference type="EMBL" id="MN990730">
    <property type="protein sequence ID" value="QIM10485.1"/>
    <property type="molecule type" value="Genomic_DNA"/>
</dbReference>
<proteinExistence type="predicted"/>
<dbReference type="AlphaFoldDB" id="A0A6G8F2E0"/>
<reference evidence="1" key="1">
    <citation type="journal article" date="2020" name="J. ISSAAS">
        <title>Lactobacilli and other gastrointestinal microbiota of Peromyscus leucopus, reservoir host for agents of Lyme disease and other zoonoses in North America.</title>
        <authorList>
            <person name="Milovic A."/>
            <person name="Bassam K."/>
            <person name="Shao H."/>
            <person name="Chatzistamou I."/>
            <person name="Tufts D.M."/>
            <person name="Diuk-Wasser M."/>
            <person name="Barbour A.G."/>
        </authorList>
    </citation>
    <scope>NUCLEOTIDE SEQUENCE</scope>
    <source>
        <strain evidence="1">LL90</strain>
    </source>
</reference>
<gene>
    <name evidence="1" type="ORF">PlAlph_3770</name>
</gene>
<protein>
    <submittedName>
        <fullName evidence="1">Uncharacterized protein</fullName>
    </submittedName>
</protein>
<accession>A0A6G8F2E0</accession>
<evidence type="ECO:0000313" key="1">
    <source>
        <dbReference type="EMBL" id="QIM10485.1"/>
    </source>
</evidence>